<keyword evidence="4 6" id="KW-0347">Helicase</keyword>
<dbReference type="InterPro" id="IPR001650">
    <property type="entry name" value="Helicase_C-like"/>
</dbReference>
<dbReference type="GO" id="GO:0031047">
    <property type="term" value="P:regulatory ncRNA-mediated gene silencing"/>
    <property type="evidence" value="ECO:0007669"/>
    <property type="project" value="UniProtKB-ARBA"/>
</dbReference>
<protein>
    <recommendedName>
        <fullName evidence="1">RNA helicase</fullName>
        <ecNumber evidence="1">3.6.4.13</ecNumber>
    </recommendedName>
</protein>
<accession>A0AAD8A5X2</accession>
<feature type="non-terminal residue" evidence="10">
    <location>
        <position position="425"/>
    </location>
</feature>
<dbReference type="PANTHER" id="PTHR47958">
    <property type="entry name" value="ATP-DEPENDENT RNA HELICASE DBP3"/>
    <property type="match status" value="1"/>
</dbReference>
<sequence length="425" mass="47467">KMNNNIVVSYVFEDLDDPIPNPVTTFEQCFSPYPDILDELYKQKFVKPSPIQCQAWPVLLQGHDLIGIAQTGTGKTLAFLLPALIHIDKQPVPRSQRGGANGIKCVCIYGGGSRREQVDSVEKGVEIIIATPGRLNDLVMAGIVDVSSVTYLVLDEADRMLDMGFEPQIRKTLLDIRPDRQTVMTSATWPEGVRRLAQSYMKDPIQVFIGSLDLAAVHSVTQKILTVQEEEKIEYLADFIESMAPEDKVIVFVGKKMRADHISSDLSLAGVRCQCIHGDREQCDREQALEDLKTGDVHILIATDVASRGIDIEDVTHIYNYDFPRNIEEYVHRVGRTGRAGKTGEAISLVTREDWAQARELIAILEEANQDVPEELTQMAERFDAWKEKKAAEKDRERMDSQGSRNGRGGRRFGGGGGGGRRGRW</sequence>
<dbReference type="PROSITE" id="PS00039">
    <property type="entry name" value="DEAD_ATP_HELICASE"/>
    <property type="match status" value="1"/>
</dbReference>
<feature type="compositionally biased region" description="Gly residues" evidence="7">
    <location>
        <begin position="412"/>
        <end position="425"/>
    </location>
</feature>
<name>A0AAD8A5X2_DIPPU</name>
<dbReference type="InterPro" id="IPR014001">
    <property type="entry name" value="Helicase_ATP-bd"/>
</dbReference>
<keyword evidence="3 6" id="KW-0378">Hydrolase</keyword>
<dbReference type="FunFam" id="3.40.50.300:FF:000008">
    <property type="entry name" value="ATP-dependent RNA helicase RhlB"/>
    <property type="match status" value="1"/>
</dbReference>
<dbReference type="InterPro" id="IPR000629">
    <property type="entry name" value="RNA-helicase_DEAD-box_CS"/>
</dbReference>
<dbReference type="PROSITE" id="PS51194">
    <property type="entry name" value="HELICASE_CTER"/>
    <property type="match status" value="1"/>
</dbReference>
<dbReference type="Pfam" id="PF00270">
    <property type="entry name" value="DEAD"/>
    <property type="match status" value="2"/>
</dbReference>
<evidence type="ECO:0000256" key="6">
    <source>
        <dbReference type="RuleBase" id="RU000492"/>
    </source>
</evidence>
<evidence type="ECO:0000259" key="8">
    <source>
        <dbReference type="PROSITE" id="PS51192"/>
    </source>
</evidence>
<dbReference type="CDD" id="cd18787">
    <property type="entry name" value="SF2_C_DEAD"/>
    <property type="match status" value="1"/>
</dbReference>
<evidence type="ECO:0000259" key="9">
    <source>
        <dbReference type="PROSITE" id="PS51194"/>
    </source>
</evidence>
<dbReference type="EC" id="3.6.4.13" evidence="1"/>
<dbReference type="EMBL" id="JASPKZ010003455">
    <property type="protein sequence ID" value="KAJ9593210.1"/>
    <property type="molecule type" value="Genomic_DNA"/>
</dbReference>
<feature type="domain" description="Helicase C-terminal" evidence="9">
    <location>
        <begin position="219"/>
        <end position="380"/>
    </location>
</feature>
<gene>
    <name evidence="10" type="ORF">L9F63_015255</name>
</gene>
<feature type="domain" description="Helicase ATP-binding" evidence="8">
    <location>
        <begin position="56"/>
        <end position="207"/>
    </location>
</feature>
<dbReference type="InterPro" id="IPR027417">
    <property type="entry name" value="P-loop_NTPase"/>
</dbReference>
<evidence type="ECO:0000256" key="4">
    <source>
        <dbReference type="ARBA" id="ARBA00022806"/>
    </source>
</evidence>
<keyword evidence="5 6" id="KW-0067">ATP-binding</keyword>
<dbReference type="GO" id="GO:0016787">
    <property type="term" value="F:hydrolase activity"/>
    <property type="evidence" value="ECO:0007669"/>
    <property type="project" value="UniProtKB-KW"/>
</dbReference>
<evidence type="ECO:0000313" key="11">
    <source>
        <dbReference type="Proteomes" id="UP001233999"/>
    </source>
</evidence>
<dbReference type="SMART" id="SM00487">
    <property type="entry name" value="DEXDc"/>
    <property type="match status" value="1"/>
</dbReference>
<organism evidence="10 11">
    <name type="scientific">Diploptera punctata</name>
    <name type="common">Pacific beetle cockroach</name>
    <dbReference type="NCBI Taxonomy" id="6984"/>
    <lineage>
        <taxon>Eukaryota</taxon>
        <taxon>Metazoa</taxon>
        <taxon>Ecdysozoa</taxon>
        <taxon>Arthropoda</taxon>
        <taxon>Hexapoda</taxon>
        <taxon>Insecta</taxon>
        <taxon>Pterygota</taxon>
        <taxon>Neoptera</taxon>
        <taxon>Polyneoptera</taxon>
        <taxon>Dictyoptera</taxon>
        <taxon>Blattodea</taxon>
        <taxon>Blaberoidea</taxon>
        <taxon>Blaberidae</taxon>
        <taxon>Diplopterinae</taxon>
        <taxon>Diploptera</taxon>
    </lineage>
</organism>
<dbReference type="GO" id="GO:0003676">
    <property type="term" value="F:nucleic acid binding"/>
    <property type="evidence" value="ECO:0007669"/>
    <property type="project" value="InterPro"/>
</dbReference>
<evidence type="ECO:0000313" key="10">
    <source>
        <dbReference type="EMBL" id="KAJ9593210.1"/>
    </source>
</evidence>
<dbReference type="Gene3D" id="3.40.50.300">
    <property type="entry name" value="P-loop containing nucleotide triphosphate hydrolases"/>
    <property type="match status" value="3"/>
</dbReference>
<evidence type="ECO:0000256" key="7">
    <source>
        <dbReference type="SAM" id="MobiDB-lite"/>
    </source>
</evidence>
<feature type="region of interest" description="Disordered" evidence="7">
    <location>
        <begin position="387"/>
        <end position="425"/>
    </location>
</feature>
<dbReference type="Pfam" id="PF00271">
    <property type="entry name" value="Helicase_C"/>
    <property type="match status" value="1"/>
</dbReference>
<comment type="similarity">
    <text evidence="6">Belongs to the DEAD box helicase family.</text>
</comment>
<evidence type="ECO:0000256" key="3">
    <source>
        <dbReference type="ARBA" id="ARBA00022801"/>
    </source>
</evidence>
<feature type="compositionally biased region" description="Basic and acidic residues" evidence="7">
    <location>
        <begin position="387"/>
        <end position="400"/>
    </location>
</feature>
<dbReference type="SMART" id="SM00490">
    <property type="entry name" value="HELICc"/>
    <property type="match status" value="1"/>
</dbReference>
<dbReference type="Proteomes" id="UP001233999">
    <property type="component" value="Unassembled WGS sequence"/>
</dbReference>
<evidence type="ECO:0000256" key="5">
    <source>
        <dbReference type="ARBA" id="ARBA00022840"/>
    </source>
</evidence>
<reference evidence="10" key="1">
    <citation type="journal article" date="2023" name="IScience">
        <title>Live-bearing cockroach genome reveals convergent evolutionary mechanisms linked to viviparity in insects and beyond.</title>
        <authorList>
            <person name="Fouks B."/>
            <person name="Harrison M.C."/>
            <person name="Mikhailova A.A."/>
            <person name="Marchal E."/>
            <person name="English S."/>
            <person name="Carruthers M."/>
            <person name="Jennings E.C."/>
            <person name="Chiamaka E.L."/>
            <person name="Frigard R.A."/>
            <person name="Pippel M."/>
            <person name="Attardo G.M."/>
            <person name="Benoit J.B."/>
            <person name="Bornberg-Bauer E."/>
            <person name="Tobe S.S."/>
        </authorList>
    </citation>
    <scope>NUCLEOTIDE SEQUENCE</scope>
    <source>
        <strain evidence="10">Stay&amp;Tobe</strain>
    </source>
</reference>
<evidence type="ECO:0000256" key="1">
    <source>
        <dbReference type="ARBA" id="ARBA00012552"/>
    </source>
</evidence>
<evidence type="ECO:0000256" key="2">
    <source>
        <dbReference type="ARBA" id="ARBA00022741"/>
    </source>
</evidence>
<comment type="caution">
    <text evidence="10">The sequence shown here is derived from an EMBL/GenBank/DDBJ whole genome shotgun (WGS) entry which is preliminary data.</text>
</comment>
<dbReference type="InterPro" id="IPR011545">
    <property type="entry name" value="DEAD/DEAH_box_helicase_dom"/>
</dbReference>
<keyword evidence="11" id="KW-1185">Reference proteome</keyword>
<dbReference type="PROSITE" id="PS51192">
    <property type="entry name" value="HELICASE_ATP_BIND_1"/>
    <property type="match status" value="1"/>
</dbReference>
<dbReference type="SUPFAM" id="SSF52540">
    <property type="entry name" value="P-loop containing nucleoside triphosphate hydrolases"/>
    <property type="match status" value="1"/>
</dbReference>
<dbReference type="AlphaFoldDB" id="A0AAD8A5X2"/>
<reference evidence="10" key="2">
    <citation type="submission" date="2023-05" db="EMBL/GenBank/DDBJ databases">
        <authorList>
            <person name="Fouks B."/>
        </authorList>
    </citation>
    <scope>NUCLEOTIDE SEQUENCE</scope>
    <source>
        <strain evidence="10">Stay&amp;Tobe</strain>
        <tissue evidence="10">Testes</tissue>
    </source>
</reference>
<dbReference type="GO" id="GO:0005524">
    <property type="term" value="F:ATP binding"/>
    <property type="evidence" value="ECO:0007669"/>
    <property type="project" value="UniProtKB-KW"/>
</dbReference>
<proteinExistence type="inferred from homology"/>
<dbReference type="GO" id="GO:0003724">
    <property type="term" value="F:RNA helicase activity"/>
    <property type="evidence" value="ECO:0007669"/>
    <property type="project" value="UniProtKB-EC"/>
</dbReference>
<keyword evidence="2 6" id="KW-0547">Nucleotide-binding</keyword>